<dbReference type="InterPro" id="IPR048015">
    <property type="entry name" value="NTP-PPase_MazG-like_N"/>
</dbReference>
<proteinExistence type="predicted"/>
<accession>A0ABN2LTD6</accession>
<dbReference type="Pfam" id="PF03819">
    <property type="entry name" value="MazG"/>
    <property type="match status" value="1"/>
</dbReference>
<sequence length="257" mass="26770">MTLAAPPGLTLLLTSPRVAPGLLTRDAWHSLDAAAAVLAADVADPLAEAVSASGVAVEALPGEPPALARRLVELAGAGPVVWLIGADGDEGLTDAIAAEVSRLDEPPPVEVLAGSWDVQGARLLDVVAVMDRLRSPGGCPWDAEQTHASLAPYLLEEAQETVEAIESGDREHLADELGDVLLQVAFHARVAQEDAVAPFDIDDVAAGLVAKLVRRHPHVFGESDASTPEEVEAQWAVIKEQERAEKAARAGGPEADV</sequence>
<comment type="caution">
    <text evidence="2">The sequence shown here is derived from an EMBL/GenBank/DDBJ whole genome shotgun (WGS) entry which is preliminary data.</text>
</comment>
<dbReference type="InterPro" id="IPR011551">
    <property type="entry name" value="NTP_PyrPHydrolase_MazG"/>
</dbReference>
<dbReference type="NCBIfam" id="TIGR00444">
    <property type="entry name" value="mazG"/>
    <property type="match status" value="1"/>
</dbReference>
<keyword evidence="3" id="KW-1185">Reference proteome</keyword>
<evidence type="ECO:0000259" key="1">
    <source>
        <dbReference type="Pfam" id="PF03819"/>
    </source>
</evidence>
<dbReference type="SUPFAM" id="SSF101386">
    <property type="entry name" value="all-alpha NTP pyrophosphatases"/>
    <property type="match status" value="1"/>
</dbReference>
<dbReference type="RefSeq" id="WP_344084833.1">
    <property type="nucleotide sequence ID" value="NZ_BAAAPO010000033.1"/>
</dbReference>
<protein>
    <recommendedName>
        <fullName evidence="1">NTP pyrophosphohydrolase MazG-like domain-containing protein</fullName>
    </recommendedName>
</protein>
<dbReference type="EMBL" id="BAAAPO010000033">
    <property type="protein sequence ID" value="GAA1796936.1"/>
    <property type="molecule type" value="Genomic_DNA"/>
</dbReference>
<dbReference type="PANTHER" id="PTHR30522">
    <property type="entry name" value="NUCLEOSIDE TRIPHOSPHATE PYROPHOSPHOHYDROLASE"/>
    <property type="match status" value="1"/>
</dbReference>
<organism evidence="2 3">
    <name type="scientific">Nostocoides veronense</name>
    <dbReference type="NCBI Taxonomy" id="330836"/>
    <lineage>
        <taxon>Bacteria</taxon>
        <taxon>Bacillati</taxon>
        <taxon>Actinomycetota</taxon>
        <taxon>Actinomycetes</taxon>
        <taxon>Micrococcales</taxon>
        <taxon>Intrasporangiaceae</taxon>
        <taxon>Nostocoides</taxon>
    </lineage>
</organism>
<reference evidence="2 3" key="1">
    <citation type="journal article" date="2019" name="Int. J. Syst. Evol. Microbiol.">
        <title>The Global Catalogue of Microorganisms (GCM) 10K type strain sequencing project: providing services to taxonomists for standard genome sequencing and annotation.</title>
        <authorList>
            <consortium name="The Broad Institute Genomics Platform"/>
            <consortium name="The Broad Institute Genome Sequencing Center for Infectious Disease"/>
            <person name="Wu L."/>
            <person name="Ma J."/>
        </authorList>
    </citation>
    <scope>NUCLEOTIDE SEQUENCE [LARGE SCALE GENOMIC DNA]</scope>
    <source>
        <strain evidence="2 3">JCM 15592</strain>
    </source>
</reference>
<dbReference type="Proteomes" id="UP001499938">
    <property type="component" value="Unassembled WGS sequence"/>
</dbReference>
<gene>
    <name evidence="2" type="ORF">GCM10009811_21480</name>
</gene>
<dbReference type="CDD" id="cd11528">
    <property type="entry name" value="NTP-PPase_MazG_Nterm"/>
    <property type="match status" value="1"/>
</dbReference>
<feature type="domain" description="NTP pyrophosphohydrolase MazG-like" evidence="1">
    <location>
        <begin position="145"/>
        <end position="220"/>
    </location>
</feature>
<dbReference type="InterPro" id="IPR004518">
    <property type="entry name" value="MazG-like_dom"/>
</dbReference>
<dbReference type="Gene3D" id="1.10.287.1080">
    <property type="entry name" value="MazG-like"/>
    <property type="match status" value="1"/>
</dbReference>
<dbReference type="PANTHER" id="PTHR30522:SF0">
    <property type="entry name" value="NUCLEOSIDE TRIPHOSPHATE PYROPHOSPHOHYDROLASE"/>
    <property type="match status" value="1"/>
</dbReference>
<evidence type="ECO:0000313" key="3">
    <source>
        <dbReference type="Proteomes" id="UP001499938"/>
    </source>
</evidence>
<evidence type="ECO:0000313" key="2">
    <source>
        <dbReference type="EMBL" id="GAA1796936.1"/>
    </source>
</evidence>
<name>A0ABN2LTD6_9MICO</name>